<dbReference type="HOGENOM" id="CLU_1306690_0_0_1"/>
<reference evidence="4 5" key="1">
    <citation type="journal article" date="2011" name="Science">
        <title>The Selaginella genome identifies genetic changes associated with the evolution of vascular plants.</title>
        <authorList>
            <person name="Banks J.A."/>
            <person name="Nishiyama T."/>
            <person name="Hasebe M."/>
            <person name="Bowman J.L."/>
            <person name="Gribskov M."/>
            <person name="dePamphilis C."/>
            <person name="Albert V.A."/>
            <person name="Aono N."/>
            <person name="Aoyama T."/>
            <person name="Ambrose B.A."/>
            <person name="Ashton N.W."/>
            <person name="Axtell M.J."/>
            <person name="Barker E."/>
            <person name="Barker M.S."/>
            <person name="Bennetzen J.L."/>
            <person name="Bonawitz N.D."/>
            <person name="Chapple C."/>
            <person name="Cheng C."/>
            <person name="Correa L.G."/>
            <person name="Dacre M."/>
            <person name="DeBarry J."/>
            <person name="Dreyer I."/>
            <person name="Elias M."/>
            <person name="Engstrom E.M."/>
            <person name="Estelle M."/>
            <person name="Feng L."/>
            <person name="Finet C."/>
            <person name="Floyd S.K."/>
            <person name="Frommer W.B."/>
            <person name="Fujita T."/>
            <person name="Gramzow L."/>
            <person name="Gutensohn M."/>
            <person name="Harholt J."/>
            <person name="Hattori M."/>
            <person name="Heyl A."/>
            <person name="Hirai T."/>
            <person name="Hiwatashi Y."/>
            <person name="Ishikawa M."/>
            <person name="Iwata M."/>
            <person name="Karol K.G."/>
            <person name="Koehler B."/>
            <person name="Kolukisaoglu U."/>
            <person name="Kubo M."/>
            <person name="Kurata T."/>
            <person name="Lalonde S."/>
            <person name="Li K."/>
            <person name="Li Y."/>
            <person name="Litt A."/>
            <person name="Lyons E."/>
            <person name="Manning G."/>
            <person name="Maruyama T."/>
            <person name="Michael T.P."/>
            <person name="Mikami K."/>
            <person name="Miyazaki S."/>
            <person name="Morinaga S."/>
            <person name="Murata T."/>
            <person name="Mueller-Roeber B."/>
            <person name="Nelson D.R."/>
            <person name="Obara M."/>
            <person name="Oguri Y."/>
            <person name="Olmstead R.G."/>
            <person name="Onodera N."/>
            <person name="Petersen B.L."/>
            <person name="Pils B."/>
            <person name="Prigge M."/>
            <person name="Rensing S.A."/>
            <person name="Riano-Pachon D.M."/>
            <person name="Roberts A.W."/>
            <person name="Sato Y."/>
            <person name="Scheller H.V."/>
            <person name="Schulz B."/>
            <person name="Schulz C."/>
            <person name="Shakirov E.V."/>
            <person name="Shibagaki N."/>
            <person name="Shinohara N."/>
            <person name="Shippen D.E."/>
            <person name="Soerensen I."/>
            <person name="Sotooka R."/>
            <person name="Sugimoto N."/>
            <person name="Sugita M."/>
            <person name="Sumikawa N."/>
            <person name="Tanurdzic M."/>
            <person name="Theissen G."/>
            <person name="Ulvskov P."/>
            <person name="Wakazuki S."/>
            <person name="Weng J.K."/>
            <person name="Willats W.W."/>
            <person name="Wipf D."/>
            <person name="Wolf P.G."/>
            <person name="Yang L."/>
            <person name="Zimmer A.D."/>
            <person name="Zhu Q."/>
            <person name="Mitros T."/>
            <person name="Hellsten U."/>
            <person name="Loque D."/>
            <person name="Otillar R."/>
            <person name="Salamov A."/>
            <person name="Schmutz J."/>
            <person name="Shapiro H."/>
            <person name="Lindquist E."/>
            <person name="Lucas S."/>
            <person name="Rokhsar D."/>
            <person name="Grigoriev I.V."/>
        </authorList>
    </citation>
    <scope>NUCLEOTIDE SEQUENCE [LARGE SCALE GENOMIC DNA]</scope>
</reference>
<dbReference type="STRING" id="88036.D8SRZ9"/>
<dbReference type="AlphaFoldDB" id="D8SRZ9"/>
<feature type="compositionally biased region" description="Acidic residues" evidence="3">
    <location>
        <begin position="169"/>
        <end position="195"/>
    </location>
</feature>
<keyword evidence="2" id="KW-0143">Chaperone</keyword>
<dbReference type="Proteomes" id="UP000001514">
    <property type="component" value="Unassembled WGS sequence"/>
</dbReference>
<dbReference type="Gene3D" id="3.30.1120.90">
    <property type="entry name" value="Nucleosome assembly protein"/>
    <property type="match status" value="1"/>
</dbReference>
<dbReference type="EMBL" id="GL377636">
    <property type="protein sequence ID" value="EFJ12880.1"/>
    <property type="molecule type" value="Genomic_DNA"/>
</dbReference>
<sequence length="211" mass="24472">MKQELIQPLQCVRHNQQVPRAISSRRIGTDAERQVHCTTISYKQHIFPDLEMSNRIKRQGLLILINERISLEPRDCSRPCHKRLGCQPLGTCSWQYHMEEDDNKPILEHAVGTKIGWKPRKDLTIKLMKKKPKKAEELHMEQDYDVGATICDKIVPHAISWFTSKAVEFDDEAGDDEEDEDEDDKVTDDKEEFDAKEEAKQTMPKLSSNPF</sequence>
<dbReference type="GO" id="GO:0006334">
    <property type="term" value="P:nucleosome assembly"/>
    <property type="evidence" value="ECO:0000318"/>
    <property type="project" value="GO_Central"/>
</dbReference>
<gene>
    <name evidence="4" type="ORF">SELMODRAFT_425089</name>
</gene>
<keyword evidence="5" id="KW-1185">Reference proteome</keyword>
<evidence type="ECO:0000256" key="1">
    <source>
        <dbReference type="ARBA" id="ARBA00009947"/>
    </source>
</evidence>
<comment type="similarity">
    <text evidence="1">Belongs to the nucleosome assembly protein (NAP) family.</text>
</comment>
<feature type="region of interest" description="Disordered" evidence="3">
    <location>
        <begin position="169"/>
        <end position="211"/>
    </location>
</feature>
<dbReference type="Gramene" id="EFJ12880">
    <property type="protein sequence ID" value="EFJ12880"/>
    <property type="gene ID" value="SELMODRAFT_425089"/>
</dbReference>
<name>D8SRZ9_SELML</name>
<dbReference type="InParanoid" id="D8SRZ9"/>
<dbReference type="InterPro" id="IPR037231">
    <property type="entry name" value="NAP-like_sf"/>
</dbReference>
<dbReference type="InterPro" id="IPR002164">
    <property type="entry name" value="NAP_family"/>
</dbReference>
<evidence type="ECO:0000313" key="4">
    <source>
        <dbReference type="EMBL" id="EFJ12880.1"/>
    </source>
</evidence>
<dbReference type="GO" id="GO:0005634">
    <property type="term" value="C:nucleus"/>
    <property type="evidence" value="ECO:0000318"/>
    <property type="project" value="GO_Central"/>
</dbReference>
<proteinExistence type="inferred from homology"/>
<dbReference type="GO" id="GO:0042393">
    <property type="term" value="F:histone binding"/>
    <property type="evidence" value="ECO:0000318"/>
    <property type="project" value="GO_Central"/>
</dbReference>
<dbReference type="GO" id="GO:0000724">
    <property type="term" value="P:double-strand break repair via homologous recombination"/>
    <property type="evidence" value="ECO:0007669"/>
    <property type="project" value="UniProtKB-ARBA"/>
</dbReference>
<accession>D8SRZ9</accession>
<dbReference type="PANTHER" id="PTHR11875">
    <property type="entry name" value="TESTIS-SPECIFIC Y-ENCODED PROTEIN"/>
    <property type="match status" value="1"/>
</dbReference>
<evidence type="ECO:0000313" key="5">
    <source>
        <dbReference type="Proteomes" id="UP000001514"/>
    </source>
</evidence>
<evidence type="ECO:0000256" key="3">
    <source>
        <dbReference type="SAM" id="MobiDB-lite"/>
    </source>
</evidence>
<protein>
    <submittedName>
        <fullName evidence="4">Uncharacterized protein</fullName>
    </submittedName>
</protein>
<dbReference type="GO" id="GO:0003682">
    <property type="term" value="F:chromatin binding"/>
    <property type="evidence" value="ECO:0000318"/>
    <property type="project" value="GO_Central"/>
</dbReference>
<dbReference type="GO" id="GO:0000785">
    <property type="term" value="C:chromatin"/>
    <property type="evidence" value="ECO:0000318"/>
    <property type="project" value="GO_Central"/>
</dbReference>
<organism evidence="5">
    <name type="scientific">Selaginella moellendorffii</name>
    <name type="common">Spikemoss</name>
    <dbReference type="NCBI Taxonomy" id="88036"/>
    <lineage>
        <taxon>Eukaryota</taxon>
        <taxon>Viridiplantae</taxon>
        <taxon>Streptophyta</taxon>
        <taxon>Embryophyta</taxon>
        <taxon>Tracheophyta</taxon>
        <taxon>Lycopodiopsida</taxon>
        <taxon>Selaginellales</taxon>
        <taxon>Selaginellaceae</taxon>
        <taxon>Selaginella</taxon>
    </lineage>
</organism>
<evidence type="ECO:0000256" key="2">
    <source>
        <dbReference type="ARBA" id="ARBA00023186"/>
    </source>
</evidence>
<dbReference type="KEGG" id="smo:SELMODRAFT_425089"/>
<dbReference type="SUPFAM" id="SSF143113">
    <property type="entry name" value="NAP-like"/>
    <property type="match status" value="1"/>
</dbReference>